<dbReference type="OrthoDB" id="10431909at2759"/>
<gene>
    <name evidence="2" type="ORF">DHEL01_v207636</name>
</gene>
<evidence type="ECO:0000313" key="2">
    <source>
        <dbReference type="EMBL" id="POS73969.1"/>
    </source>
</evidence>
<keyword evidence="3" id="KW-1185">Reference proteome</keyword>
<feature type="region of interest" description="Disordered" evidence="1">
    <location>
        <begin position="1"/>
        <end position="35"/>
    </location>
</feature>
<dbReference type="AlphaFoldDB" id="A0A2P5HUM9"/>
<accession>A0A2P5HUM9</accession>
<proteinExistence type="predicted"/>
<dbReference type="InParanoid" id="A0A2P5HUM9"/>
<protein>
    <submittedName>
        <fullName evidence="2">Uncharacterized protein</fullName>
    </submittedName>
</protein>
<sequence>MPNGLETGLERAVKGVPAESVVRPQNSRSPKKKRVGSTVLSLDTLTVAVNCLSLEASQED</sequence>
<evidence type="ECO:0000256" key="1">
    <source>
        <dbReference type="SAM" id="MobiDB-lite"/>
    </source>
</evidence>
<dbReference type="EMBL" id="MAVT02000703">
    <property type="protein sequence ID" value="POS73969.1"/>
    <property type="molecule type" value="Genomic_DNA"/>
</dbReference>
<evidence type="ECO:0000313" key="3">
    <source>
        <dbReference type="Proteomes" id="UP000094444"/>
    </source>
</evidence>
<dbReference type="Proteomes" id="UP000094444">
    <property type="component" value="Unassembled WGS sequence"/>
</dbReference>
<comment type="caution">
    <text evidence="2">The sequence shown here is derived from an EMBL/GenBank/DDBJ whole genome shotgun (WGS) entry which is preliminary data.</text>
</comment>
<name>A0A2P5HUM9_DIAHE</name>
<organism evidence="2 3">
    <name type="scientific">Diaporthe helianthi</name>
    <dbReference type="NCBI Taxonomy" id="158607"/>
    <lineage>
        <taxon>Eukaryota</taxon>
        <taxon>Fungi</taxon>
        <taxon>Dikarya</taxon>
        <taxon>Ascomycota</taxon>
        <taxon>Pezizomycotina</taxon>
        <taxon>Sordariomycetes</taxon>
        <taxon>Sordariomycetidae</taxon>
        <taxon>Diaporthales</taxon>
        <taxon>Diaporthaceae</taxon>
        <taxon>Diaporthe</taxon>
    </lineage>
</organism>
<reference evidence="2" key="1">
    <citation type="submission" date="2017-09" db="EMBL/GenBank/DDBJ databases">
        <title>Polyketide synthases of a Diaporthe helianthi virulent isolate.</title>
        <authorList>
            <person name="Baroncelli R."/>
        </authorList>
    </citation>
    <scope>NUCLEOTIDE SEQUENCE [LARGE SCALE GENOMIC DNA]</scope>
    <source>
        <strain evidence="2">7/96</strain>
    </source>
</reference>